<evidence type="ECO:0000313" key="1">
    <source>
        <dbReference type="EMBL" id="KAJ1932610.1"/>
    </source>
</evidence>
<keyword evidence="2" id="KW-1185">Reference proteome</keyword>
<protein>
    <submittedName>
        <fullName evidence="1">Uncharacterized protein</fullName>
    </submittedName>
</protein>
<reference evidence="1" key="1">
    <citation type="submission" date="2022-07" db="EMBL/GenBank/DDBJ databases">
        <title>Phylogenomic reconstructions and comparative analyses of Kickxellomycotina fungi.</title>
        <authorList>
            <person name="Reynolds N.K."/>
            <person name="Stajich J.E."/>
            <person name="Barry K."/>
            <person name="Grigoriev I.V."/>
            <person name="Crous P."/>
            <person name="Smith M.E."/>
        </authorList>
    </citation>
    <scope>NUCLEOTIDE SEQUENCE</scope>
    <source>
        <strain evidence="1">NRRL 5244</strain>
    </source>
</reference>
<evidence type="ECO:0000313" key="2">
    <source>
        <dbReference type="Proteomes" id="UP001150603"/>
    </source>
</evidence>
<dbReference type="Proteomes" id="UP001150603">
    <property type="component" value="Unassembled WGS sequence"/>
</dbReference>
<name>A0ACC1J073_9FUNG</name>
<comment type="caution">
    <text evidence="1">The sequence shown here is derived from an EMBL/GenBank/DDBJ whole genome shotgun (WGS) entry which is preliminary data.</text>
</comment>
<organism evidence="1 2">
    <name type="scientific">Linderina macrospora</name>
    <dbReference type="NCBI Taxonomy" id="4868"/>
    <lineage>
        <taxon>Eukaryota</taxon>
        <taxon>Fungi</taxon>
        <taxon>Fungi incertae sedis</taxon>
        <taxon>Zoopagomycota</taxon>
        <taxon>Kickxellomycotina</taxon>
        <taxon>Kickxellomycetes</taxon>
        <taxon>Kickxellales</taxon>
        <taxon>Kickxellaceae</taxon>
        <taxon>Linderina</taxon>
    </lineage>
</organism>
<dbReference type="EMBL" id="JANBPW010005442">
    <property type="protein sequence ID" value="KAJ1932610.1"/>
    <property type="molecule type" value="Genomic_DNA"/>
</dbReference>
<sequence length="155" mass="15868">MVLANGVSLPMPLPNIDLPAIDLASVHLPDVTLQGIAVTGLHLPTITIPPLNPASLTKFDYIQGILSKAGMSFDDIANLPLPDLASISLSGLGNMNVGNIMGMMGGVGAIGRNEDSNNKPADAPANADEPQTTTLGPDEIDNLLGLSVITYASSA</sequence>
<proteinExistence type="predicted"/>
<gene>
    <name evidence="1" type="ORF">FBU59_006311</name>
</gene>
<accession>A0ACC1J073</accession>